<gene>
    <name evidence="1" type="ORF">CTRG_00690</name>
</gene>
<keyword evidence="2" id="KW-1185">Reference proteome</keyword>
<dbReference type="EMBL" id="GG692395">
    <property type="protein sequence ID" value="EER35952.1"/>
    <property type="molecule type" value="Genomic_DNA"/>
</dbReference>
<sequence length="168" mass="19915">MEVVVVEEEEQNHNSGNHVLHDRMEEVEGEEEVGNYHDDASKNDVEEVEEEVVGSSLVFGVYHDVFYEALEMVGDEVLVDVMVVLHDSNQIHYHLEYQVHHLQIMIKFHLCHNVHGGHNDDDDVVDDEVEHDHQSINLFSSSKFELFHHQYKYFRFHQHRFSFFFFCC</sequence>
<organism evidence="1 2">
    <name type="scientific">Candida tropicalis (strain ATCC MYA-3404 / T1)</name>
    <name type="common">Yeast</name>
    <dbReference type="NCBI Taxonomy" id="294747"/>
    <lineage>
        <taxon>Eukaryota</taxon>
        <taxon>Fungi</taxon>
        <taxon>Dikarya</taxon>
        <taxon>Ascomycota</taxon>
        <taxon>Saccharomycotina</taxon>
        <taxon>Pichiomycetes</taxon>
        <taxon>Debaryomycetaceae</taxon>
        <taxon>Candida/Lodderomyces clade</taxon>
        <taxon>Candida</taxon>
    </lineage>
</organism>
<dbReference type="KEGG" id="ctp:CTRG_00690"/>
<dbReference type="GeneID" id="8296832"/>
<dbReference type="RefSeq" id="XP_002545910.1">
    <property type="nucleotide sequence ID" value="XM_002545864.1"/>
</dbReference>
<evidence type="ECO:0000313" key="2">
    <source>
        <dbReference type="Proteomes" id="UP000002037"/>
    </source>
</evidence>
<dbReference type="AlphaFoldDB" id="C5M3Q1"/>
<dbReference type="Proteomes" id="UP000002037">
    <property type="component" value="Unassembled WGS sequence"/>
</dbReference>
<reference evidence="1 2" key="1">
    <citation type="journal article" date="2009" name="Nature">
        <title>Evolution of pathogenicity and sexual reproduction in eight Candida genomes.</title>
        <authorList>
            <person name="Butler G."/>
            <person name="Rasmussen M.D."/>
            <person name="Lin M.F."/>
            <person name="Santos M.A."/>
            <person name="Sakthikumar S."/>
            <person name="Munro C.A."/>
            <person name="Rheinbay E."/>
            <person name="Grabherr M."/>
            <person name="Forche A."/>
            <person name="Reedy J.L."/>
            <person name="Agrafioti I."/>
            <person name="Arnaud M.B."/>
            <person name="Bates S."/>
            <person name="Brown A.J."/>
            <person name="Brunke S."/>
            <person name="Costanzo M.C."/>
            <person name="Fitzpatrick D.A."/>
            <person name="de Groot P.W."/>
            <person name="Harris D."/>
            <person name="Hoyer L.L."/>
            <person name="Hube B."/>
            <person name="Klis F.M."/>
            <person name="Kodira C."/>
            <person name="Lennard N."/>
            <person name="Logue M.E."/>
            <person name="Martin R."/>
            <person name="Neiman A.M."/>
            <person name="Nikolaou E."/>
            <person name="Quail M.A."/>
            <person name="Quinn J."/>
            <person name="Santos M.C."/>
            <person name="Schmitzberger F.F."/>
            <person name="Sherlock G."/>
            <person name="Shah P."/>
            <person name="Silverstein K.A."/>
            <person name="Skrzypek M.S."/>
            <person name="Soll D."/>
            <person name="Staggs R."/>
            <person name="Stansfield I."/>
            <person name="Stumpf M.P."/>
            <person name="Sudbery P.E."/>
            <person name="Srikantha T."/>
            <person name="Zeng Q."/>
            <person name="Berman J."/>
            <person name="Berriman M."/>
            <person name="Heitman J."/>
            <person name="Gow N.A."/>
            <person name="Lorenz M.C."/>
            <person name="Birren B.W."/>
            <person name="Kellis M."/>
            <person name="Cuomo C.A."/>
        </authorList>
    </citation>
    <scope>NUCLEOTIDE SEQUENCE [LARGE SCALE GENOMIC DNA]</scope>
    <source>
        <strain evidence="2">ATCC MYA-3404 / T1</strain>
    </source>
</reference>
<protein>
    <submittedName>
        <fullName evidence="1">Uncharacterized protein</fullName>
    </submittedName>
</protein>
<name>C5M3Q1_CANTT</name>
<proteinExistence type="predicted"/>
<accession>C5M3Q1</accession>
<dbReference type="VEuPathDB" id="FungiDB:CTRG_00690"/>
<evidence type="ECO:0000313" key="1">
    <source>
        <dbReference type="EMBL" id="EER35952.1"/>
    </source>
</evidence>
<dbReference type="HOGENOM" id="CLU_1586260_0_0_1"/>